<comment type="caution">
    <text evidence="1">The sequence shown here is derived from an EMBL/GenBank/DDBJ whole genome shotgun (WGS) entry which is preliminary data.</text>
</comment>
<protein>
    <submittedName>
        <fullName evidence="1">Uncharacterized protein</fullName>
    </submittedName>
</protein>
<evidence type="ECO:0000313" key="2">
    <source>
        <dbReference type="Proteomes" id="UP000886595"/>
    </source>
</evidence>
<proteinExistence type="predicted"/>
<name>A0A8X7WKZ9_BRACI</name>
<dbReference type="EMBL" id="JAAMPC010000001">
    <property type="protein sequence ID" value="KAG2332924.1"/>
    <property type="molecule type" value="Genomic_DNA"/>
</dbReference>
<dbReference type="Proteomes" id="UP000886595">
    <property type="component" value="Unassembled WGS sequence"/>
</dbReference>
<sequence length="109" mass="12497">MEVTEGVVKKQKLKRLLNRGAKHSLVLRAESSKSSSTTTKTDDSSLAIYITRSGFDMHWFTRCVMRLRLLCCNSRQVSSNRHYYLFNATKTTSAYSSSVKEKHIPMVFD</sequence>
<gene>
    <name evidence="1" type="ORF">Bca52824_004104</name>
</gene>
<evidence type="ECO:0000313" key="1">
    <source>
        <dbReference type="EMBL" id="KAG2332924.1"/>
    </source>
</evidence>
<reference evidence="1 2" key="1">
    <citation type="submission" date="2020-02" db="EMBL/GenBank/DDBJ databases">
        <authorList>
            <person name="Ma Q."/>
            <person name="Huang Y."/>
            <person name="Song X."/>
            <person name="Pei D."/>
        </authorList>
    </citation>
    <scope>NUCLEOTIDE SEQUENCE [LARGE SCALE GENOMIC DNA]</scope>
    <source>
        <strain evidence="1">Sxm20200214</strain>
        <tissue evidence="1">Leaf</tissue>
    </source>
</reference>
<accession>A0A8X7WKZ9</accession>
<dbReference type="AlphaFoldDB" id="A0A8X7WKZ9"/>
<organism evidence="1 2">
    <name type="scientific">Brassica carinata</name>
    <name type="common">Ethiopian mustard</name>
    <name type="synonym">Abyssinian cabbage</name>
    <dbReference type="NCBI Taxonomy" id="52824"/>
    <lineage>
        <taxon>Eukaryota</taxon>
        <taxon>Viridiplantae</taxon>
        <taxon>Streptophyta</taxon>
        <taxon>Embryophyta</taxon>
        <taxon>Tracheophyta</taxon>
        <taxon>Spermatophyta</taxon>
        <taxon>Magnoliopsida</taxon>
        <taxon>eudicotyledons</taxon>
        <taxon>Gunneridae</taxon>
        <taxon>Pentapetalae</taxon>
        <taxon>rosids</taxon>
        <taxon>malvids</taxon>
        <taxon>Brassicales</taxon>
        <taxon>Brassicaceae</taxon>
        <taxon>Brassiceae</taxon>
        <taxon>Brassica</taxon>
    </lineage>
</organism>
<keyword evidence="2" id="KW-1185">Reference proteome</keyword>